<dbReference type="GO" id="GO:1902017">
    <property type="term" value="P:regulation of cilium assembly"/>
    <property type="evidence" value="ECO:0007669"/>
    <property type="project" value="InterPro"/>
</dbReference>
<dbReference type="GO" id="GO:0005814">
    <property type="term" value="C:centriole"/>
    <property type="evidence" value="ECO:0007669"/>
    <property type="project" value="TreeGrafter"/>
</dbReference>
<feature type="compositionally biased region" description="Basic and acidic residues" evidence="2">
    <location>
        <begin position="22"/>
        <end position="32"/>
    </location>
</feature>
<dbReference type="AlphaFoldDB" id="A0A6S7I3Z6"/>
<feature type="coiled-coil region" evidence="1">
    <location>
        <begin position="145"/>
        <end position="172"/>
    </location>
</feature>
<comment type="caution">
    <text evidence="3">The sequence shown here is derived from an EMBL/GenBank/DDBJ whole genome shotgun (WGS) entry which is preliminary data.</text>
</comment>
<name>A0A6S7I3Z6_PARCT</name>
<reference evidence="3" key="1">
    <citation type="submission" date="2020-04" db="EMBL/GenBank/DDBJ databases">
        <authorList>
            <person name="Alioto T."/>
            <person name="Alioto T."/>
            <person name="Gomez Garrido J."/>
        </authorList>
    </citation>
    <scope>NUCLEOTIDE SEQUENCE</scope>
    <source>
        <strain evidence="3">A484AB</strain>
    </source>
</reference>
<protein>
    <submittedName>
        <fullName evidence="3">Uncharacterized protein</fullName>
    </submittedName>
</protein>
<feature type="compositionally biased region" description="Basic and acidic residues" evidence="2">
    <location>
        <begin position="1"/>
        <end position="13"/>
    </location>
</feature>
<keyword evidence="1" id="KW-0175">Coiled coil</keyword>
<dbReference type="InterPro" id="IPR038923">
    <property type="entry name" value="Centrobin"/>
</dbReference>
<feature type="coiled-coil region" evidence="1">
    <location>
        <begin position="411"/>
        <end position="479"/>
    </location>
</feature>
<dbReference type="GO" id="GO:1902410">
    <property type="term" value="P:mitotic cytokinetic process"/>
    <property type="evidence" value="ECO:0007669"/>
    <property type="project" value="TreeGrafter"/>
</dbReference>
<feature type="compositionally biased region" description="Polar residues" evidence="2">
    <location>
        <begin position="654"/>
        <end position="676"/>
    </location>
</feature>
<dbReference type="OrthoDB" id="8190486at2759"/>
<dbReference type="GO" id="GO:0005813">
    <property type="term" value="C:centrosome"/>
    <property type="evidence" value="ECO:0007669"/>
    <property type="project" value="TreeGrafter"/>
</dbReference>
<dbReference type="Proteomes" id="UP001152795">
    <property type="component" value="Unassembled WGS sequence"/>
</dbReference>
<evidence type="ECO:0000256" key="1">
    <source>
        <dbReference type="SAM" id="Coils"/>
    </source>
</evidence>
<dbReference type="PANTHER" id="PTHR34439">
    <property type="entry name" value="CENTROBIN"/>
    <property type="match status" value="1"/>
</dbReference>
<keyword evidence="4" id="KW-1185">Reference proteome</keyword>
<gene>
    <name evidence="3" type="ORF">PACLA_8A034357</name>
</gene>
<feature type="region of interest" description="Disordered" evidence="2">
    <location>
        <begin position="654"/>
        <end position="682"/>
    </location>
</feature>
<evidence type="ECO:0000313" key="4">
    <source>
        <dbReference type="Proteomes" id="UP001152795"/>
    </source>
</evidence>
<dbReference type="GO" id="GO:0007099">
    <property type="term" value="P:centriole replication"/>
    <property type="evidence" value="ECO:0007669"/>
    <property type="project" value="InterPro"/>
</dbReference>
<dbReference type="PANTHER" id="PTHR34439:SF1">
    <property type="entry name" value="CENTROBIN"/>
    <property type="match status" value="1"/>
</dbReference>
<evidence type="ECO:0000313" key="3">
    <source>
        <dbReference type="EMBL" id="CAB4010540.1"/>
    </source>
</evidence>
<dbReference type="EMBL" id="CACRXK020006822">
    <property type="protein sequence ID" value="CAB4010540.1"/>
    <property type="molecule type" value="Genomic_DNA"/>
</dbReference>
<feature type="coiled-coil region" evidence="1">
    <location>
        <begin position="233"/>
        <end position="313"/>
    </location>
</feature>
<feature type="region of interest" description="Disordered" evidence="2">
    <location>
        <begin position="59"/>
        <end position="89"/>
    </location>
</feature>
<feature type="non-terminal residue" evidence="3">
    <location>
        <position position="682"/>
    </location>
</feature>
<organism evidence="3 4">
    <name type="scientific">Paramuricea clavata</name>
    <name type="common">Red gorgonian</name>
    <name type="synonym">Violescent sea-whip</name>
    <dbReference type="NCBI Taxonomy" id="317549"/>
    <lineage>
        <taxon>Eukaryota</taxon>
        <taxon>Metazoa</taxon>
        <taxon>Cnidaria</taxon>
        <taxon>Anthozoa</taxon>
        <taxon>Octocorallia</taxon>
        <taxon>Malacalcyonacea</taxon>
        <taxon>Plexauridae</taxon>
        <taxon>Paramuricea</taxon>
    </lineage>
</organism>
<evidence type="ECO:0000256" key="2">
    <source>
        <dbReference type="SAM" id="MobiDB-lite"/>
    </source>
</evidence>
<feature type="region of interest" description="Disordered" evidence="2">
    <location>
        <begin position="1"/>
        <end position="33"/>
    </location>
</feature>
<dbReference type="GO" id="GO:0051299">
    <property type="term" value="P:centrosome separation"/>
    <property type="evidence" value="ECO:0007669"/>
    <property type="project" value="TreeGrafter"/>
</dbReference>
<feature type="coiled-coil region" evidence="1">
    <location>
        <begin position="353"/>
        <end position="387"/>
    </location>
</feature>
<feature type="region of interest" description="Disordered" evidence="2">
    <location>
        <begin position="109"/>
        <end position="128"/>
    </location>
</feature>
<sequence length="682" mass="78430">MEETSRTSQERRTMSPVLSPLGKEKGVEHSKNDSLTSVDIQEIEKIRLSLQGMLKSSEHFLQDDKVSPKSVHSPPDKKRYSGGGEDMFPSITTTNLMSSYLNTNKKEVRMSNDSTGLSEDNDTGKSNKKYNKSLLLENTLLNESLEKERSKRKHCEQQIKGLQSKLLETQQELAVAVSADRKKDVMINQLDKTLAHVVEDWKKHEEEKFDAMSKLEAQHENDTKFQQRQQEILAQFEKDVSLAAEALSQEQERAANAEREKGSQITALLEEKYELHQLLEEEKAKSANLDREYESLEENARTTKESQRLFEQERLVWQEEKSQLESQIDLITKAHTDDLENERRLVDHEKQVAEDSQRVLSAVQKEVQQLTVQLDTCFREKENLKTEITLLTAKFEAQRTRQDSEHRAELERQISKNLRDAQSQLSKSENEIKIAHKKQIEDLTKKYRNDLEKQLNNFHQQLKEEDRRLKDTSEEYEERLTKSHNDLVTISTEREALRNEKHKMITRLQKMMQSHCAEAMSVLTAPTENTVGTVGTNGRHDSTWMLRQTPALVTSAAHIGPLRESTHGFSSFVTPDNYGHVMQSSAISNRSHPQQALHYTHATHIAKNESDDSVHNWVRLPTMPADTTTHVTYPSTSYVPGEAVVNELRRTFQGNDGQKQQRNGLSTHYPPQSSQDPEIEEQ</sequence>
<accession>A0A6S7I3Z6</accession>
<proteinExistence type="predicted"/>